<sequence length="59" mass="6978">MQQDKKKAGRPRKEERELLKPRFTVSLDEETWNNLKEATTHPVAFSRDAIIEKLRKESP</sequence>
<dbReference type="RefSeq" id="WP_063382137.1">
    <property type="nucleotide sequence ID" value="NZ_AUXX01000034.1"/>
</dbReference>
<gene>
    <name evidence="1" type="ORF">N478_03635</name>
</gene>
<reference evidence="1 2" key="1">
    <citation type="submission" date="2013-07" db="EMBL/GenBank/DDBJ databases">
        <title>Comparative Genomic and Metabolomic Analysis of Twelve Strains of Pseudoalteromonas luteoviolacea.</title>
        <authorList>
            <person name="Vynne N.G."/>
            <person name="Mansson M."/>
            <person name="Gram L."/>
        </authorList>
    </citation>
    <scope>NUCLEOTIDE SEQUENCE [LARGE SCALE GENOMIC DNA]</scope>
    <source>
        <strain evidence="1 2">S4060-1</strain>
    </source>
</reference>
<name>A0A167KVK7_9GAMM</name>
<evidence type="ECO:0000313" key="1">
    <source>
        <dbReference type="EMBL" id="KZN63354.1"/>
    </source>
</evidence>
<organism evidence="1 2">
    <name type="scientific">Pseudoalteromonas luteoviolacea S4060-1</name>
    <dbReference type="NCBI Taxonomy" id="1365257"/>
    <lineage>
        <taxon>Bacteria</taxon>
        <taxon>Pseudomonadati</taxon>
        <taxon>Pseudomonadota</taxon>
        <taxon>Gammaproteobacteria</taxon>
        <taxon>Alteromonadales</taxon>
        <taxon>Pseudoalteromonadaceae</taxon>
        <taxon>Pseudoalteromonas</taxon>
    </lineage>
</organism>
<dbReference type="AlphaFoldDB" id="A0A167KVK7"/>
<evidence type="ECO:0000313" key="2">
    <source>
        <dbReference type="Proteomes" id="UP000076661"/>
    </source>
</evidence>
<dbReference type="EMBL" id="AUXX01000034">
    <property type="protein sequence ID" value="KZN63354.1"/>
    <property type="molecule type" value="Genomic_DNA"/>
</dbReference>
<proteinExistence type="predicted"/>
<accession>A0A167KVK7</accession>
<comment type="caution">
    <text evidence="1">The sequence shown here is derived from an EMBL/GenBank/DDBJ whole genome shotgun (WGS) entry which is preliminary data.</text>
</comment>
<protein>
    <submittedName>
        <fullName evidence="1">Uncharacterized protein</fullName>
    </submittedName>
</protein>
<dbReference type="Proteomes" id="UP000076661">
    <property type="component" value="Unassembled WGS sequence"/>
</dbReference>